<keyword evidence="6" id="KW-0804">Transcription</keyword>
<accession>A0ABS2Q658</accession>
<name>A0ABS2Q658_9BACL</name>
<dbReference type="InterPro" id="IPR031316">
    <property type="entry name" value="FlgM_C"/>
</dbReference>
<keyword evidence="9" id="KW-0966">Cell projection</keyword>
<comment type="caution">
    <text evidence="9">The sequence shown here is derived from an EMBL/GenBank/DDBJ whole genome shotgun (WGS) entry which is preliminary data.</text>
</comment>
<protein>
    <recommendedName>
        <fullName evidence="2">Negative regulator of flagellin synthesis</fullName>
    </recommendedName>
</protein>
<proteinExistence type="inferred from homology"/>
<dbReference type="InterPro" id="IPR007412">
    <property type="entry name" value="FlgM"/>
</dbReference>
<dbReference type="InterPro" id="IPR035890">
    <property type="entry name" value="Anti-sigma-28_factor_FlgM_sf"/>
</dbReference>
<organism evidence="9 10">
    <name type="scientific">Sporolactobacillus spathodeae</name>
    <dbReference type="NCBI Taxonomy" id="1465502"/>
    <lineage>
        <taxon>Bacteria</taxon>
        <taxon>Bacillati</taxon>
        <taxon>Bacillota</taxon>
        <taxon>Bacilli</taxon>
        <taxon>Bacillales</taxon>
        <taxon>Sporolactobacillaceae</taxon>
        <taxon>Sporolactobacillus</taxon>
    </lineage>
</organism>
<evidence type="ECO:0000256" key="1">
    <source>
        <dbReference type="ARBA" id="ARBA00005322"/>
    </source>
</evidence>
<keyword evidence="3" id="KW-0678">Repressor</keyword>
<reference evidence="9 10" key="1">
    <citation type="submission" date="2021-01" db="EMBL/GenBank/DDBJ databases">
        <title>Genomic Encyclopedia of Type Strains, Phase IV (KMG-IV): sequencing the most valuable type-strain genomes for metagenomic binning, comparative biology and taxonomic classification.</title>
        <authorList>
            <person name="Goeker M."/>
        </authorList>
    </citation>
    <scope>NUCLEOTIDE SEQUENCE [LARGE SCALE GENOMIC DNA]</scope>
    <source>
        <strain evidence="9 10">DSM 100968</strain>
    </source>
</reference>
<gene>
    <name evidence="9" type="ORF">JOC27_000703</name>
</gene>
<keyword evidence="9" id="KW-0969">Cilium</keyword>
<evidence type="ECO:0000256" key="7">
    <source>
        <dbReference type="SAM" id="MobiDB-lite"/>
    </source>
</evidence>
<evidence type="ECO:0000256" key="6">
    <source>
        <dbReference type="ARBA" id="ARBA00023163"/>
    </source>
</evidence>
<feature type="compositionally biased region" description="Basic and acidic residues" evidence="7">
    <location>
        <begin position="32"/>
        <end position="55"/>
    </location>
</feature>
<evidence type="ECO:0000256" key="4">
    <source>
        <dbReference type="ARBA" id="ARBA00022795"/>
    </source>
</evidence>
<evidence type="ECO:0000313" key="10">
    <source>
        <dbReference type="Proteomes" id="UP000823201"/>
    </source>
</evidence>
<dbReference type="RefSeq" id="WP_205005602.1">
    <property type="nucleotide sequence ID" value="NZ_CBCRXA010000016.1"/>
</dbReference>
<keyword evidence="5" id="KW-0805">Transcription regulation</keyword>
<evidence type="ECO:0000259" key="8">
    <source>
        <dbReference type="Pfam" id="PF04316"/>
    </source>
</evidence>
<keyword evidence="4" id="KW-1005">Bacterial flagellum biogenesis</keyword>
<feature type="region of interest" description="Disordered" evidence="7">
    <location>
        <begin position="1"/>
        <end position="55"/>
    </location>
</feature>
<dbReference type="NCBIfam" id="TIGR03824">
    <property type="entry name" value="FlgM_jcvi"/>
    <property type="match status" value="1"/>
</dbReference>
<evidence type="ECO:0000256" key="3">
    <source>
        <dbReference type="ARBA" id="ARBA00022491"/>
    </source>
</evidence>
<keyword evidence="9" id="KW-0282">Flagellum</keyword>
<comment type="similarity">
    <text evidence="1">Belongs to the FlgM family.</text>
</comment>
<dbReference type="Proteomes" id="UP000823201">
    <property type="component" value="Unassembled WGS sequence"/>
</dbReference>
<dbReference type="EMBL" id="JAFBEV010000004">
    <property type="protein sequence ID" value="MBM7657262.1"/>
    <property type="molecule type" value="Genomic_DNA"/>
</dbReference>
<dbReference type="SUPFAM" id="SSF101498">
    <property type="entry name" value="Anti-sigma factor FlgM"/>
    <property type="match status" value="1"/>
</dbReference>
<sequence>MKIDRYQPIQQTYGMYNSHKSTESQSKAASHTNDKVEISAEARHMQEVGKMDETRSNKVEQLKAQVQSGDYHVDAKSIAAKMYAYWNK</sequence>
<feature type="domain" description="Anti-sigma-28 factor FlgM C-terminal" evidence="8">
    <location>
        <begin position="34"/>
        <end position="83"/>
    </location>
</feature>
<keyword evidence="10" id="KW-1185">Reference proteome</keyword>
<evidence type="ECO:0000256" key="5">
    <source>
        <dbReference type="ARBA" id="ARBA00023015"/>
    </source>
</evidence>
<evidence type="ECO:0000256" key="2">
    <source>
        <dbReference type="ARBA" id="ARBA00017823"/>
    </source>
</evidence>
<feature type="compositionally biased region" description="Polar residues" evidence="7">
    <location>
        <begin position="8"/>
        <end position="31"/>
    </location>
</feature>
<evidence type="ECO:0000313" key="9">
    <source>
        <dbReference type="EMBL" id="MBM7657262.1"/>
    </source>
</evidence>
<dbReference type="Pfam" id="PF04316">
    <property type="entry name" value="FlgM"/>
    <property type="match status" value="1"/>
</dbReference>